<feature type="compositionally biased region" description="Polar residues" evidence="1">
    <location>
        <begin position="331"/>
        <end position="341"/>
    </location>
</feature>
<evidence type="ECO:0000313" key="3">
    <source>
        <dbReference type="EMBL" id="KAK7476739.1"/>
    </source>
</evidence>
<comment type="caution">
    <text evidence="3">The sequence shown here is derived from an EMBL/GenBank/DDBJ whole genome shotgun (WGS) entry which is preliminary data.</text>
</comment>
<feature type="compositionally biased region" description="Low complexity" evidence="1">
    <location>
        <begin position="277"/>
        <end position="301"/>
    </location>
</feature>
<dbReference type="AlphaFoldDB" id="A0ABD0JPS1"/>
<keyword evidence="4" id="KW-1185">Reference proteome</keyword>
<evidence type="ECO:0000256" key="1">
    <source>
        <dbReference type="SAM" id="MobiDB-lite"/>
    </source>
</evidence>
<evidence type="ECO:0000256" key="2">
    <source>
        <dbReference type="SAM" id="Phobius"/>
    </source>
</evidence>
<feature type="compositionally biased region" description="Basic and acidic residues" evidence="1">
    <location>
        <begin position="352"/>
        <end position="364"/>
    </location>
</feature>
<evidence type="ECO:0000313" key="4">
    <source>
        <dbReference type="Proteomes" id="UP001519460"/>
    </source>
</evidence>
<feature type="compositionally biased region" description="Basic and acidic residues" evidence="1">
    <location>
        <begin position="302"/>
        <end position="316"/>
    </location>
</feature>
<dbReference type="EMBL" id="JACVVK020000367">
    <property type="protein sequence ID" value="KAK7476739.1"/>
    <property type="molecule type" value="Genomic_DNA"/>
</dbReference>
<keyword evidence="2" id="KW-1133">Transmembrane helix</keyword>
<keyword evidence="2" id="KW-0812">Transmembrane</keyword>
<organism evidence="3 4">
    <name type="scientific">Batillaria attramentaria</name>
    <dbReference type="NCBI Taxonomy" id="370345"/>
    <lineage>
        <taxon>Eukaryota</taxon>
        <taxon>Metazoa</taxon>
        <taxon>Spiralia</taxon>
        <taxon>Lophotrochozoa</taxon>
        <taxon>Mollusca</taxon>
        <taxon>Gastropoda</taxon>
        <taxon>Caenogastropoda</taxon>
        <taxon>Sorbeoconcha</taxon>
        <taxon>Cerithioidea</taxon>
        <taxon>Batillariidae</taxon>
        <taxon>Batillaria</taxon>
    </lineage>
</organism>
<feature type="transmembrane region" description="Helical" evidence="2">
    <location>
        <begin position="518"/>
        <end position="536"/>
    </location>
</feature>
<feature type="compositionally biased region" description="Acidic residues" evidence="1">
    <location>
        <begin position="320"/>
        <end position="329"/>
    </location>
</feature>
<feature type="transmembrane region" description="Helical" evidence="2">
    <location>
        <begin position="489"/>
        <end position="512"/>
    </location>
</feature>
<protein>
    <submittedName>
        <fullName evidence="3">Uncharacterized protein</fullName>
    </submittedName>
</protein>
<feature type="region of interest" description="Disordered" evidence="1">
    <location>
        <begin position="276"/>
        <end position="377"/>
    </location>
</feature>
<feature type="transmembrane region" description="Helical" evidence="2">
    <location>
        <begin position="457"/>
        <end position="477"/>
    </location>
</feature>
<name>A0ABD0JPS1_9CAEN</name>
<gene>
    <name evidence="3" type="ORF">BaRGS_00032032</name>
</gene>
<accession>A0ABD0JPS1</accession>
<dbReference type="Proteomes" id="UP001519460">
    <property type="component" value="Unassembled WGS sequence"/>
</dbReference>
<keyword evidence="2" id="KW-0472">Membrane</keyword>
<reference evidence="3 4" key="1">
    <citation type="journal article" date="2023" name="Sci. Data">
        <title>Genome assembly of the Korean intertidal mud-creeper Batillaria attramentaria.</title>
        <authorList>
            <person name="Patra A.K."/>
            <person name="Ho P.T."/>
            <person name="Jun S."/>
            <person name="Lee S.J."/>
            <person name="Kim Y."/>
            <person name="Won Y.J."/>
        </authorList>
    </citation>
    <scope>NUCLEOTIDE SEQUENCE [LARGE SCALE GENOMIC DNA]</scope>
    <source>
        <strain evidence="3">Wonlab-2016</strain>
    </source>
</reference>
<sequence length="561" mass="62540">MQLGRSCGDLGEPGFHGEQELSLTVGHLCLGTPKELHDFWREILPDFLDVVDPDNSGFLQELYAGELLTDTDFESMVTGNGRVPRKQKARKLWFILSSHTLNVFLSKIAPKLCERFSRIIPEKFFASSDQCCVTVTTEAQCFRHTIQSRVRLETMADLLCHNDCLSHSEYGAIITEAARKPADKWNIMFKSFRGASQQFKITLESQLKDLLHRYKVPCPESMADIMSRGFPCTCNEPEGIPPSTVMDTKQHVQFWLEKKLAAVNQASPDSSLTRVDLSSCSLSSSPKPVSQLDKTSSTSSSELDKRSSTSEDKQILNEDVTVDIPEDAEPGTSQESVTVSSDVCAVDMTGDANDKGRPSDRPEDAESTGQDADDSRVAETQALNDQPQASAKSDNSLRAKLHAFVEYYDDGFCSILRKGWQFMKMNVKHNQETTKQCWKKVFRCFKSRGCLTQMLKVLRRGVFLALLLSFICMVVLNGSGVSSYGLEQFWLSVLKISGGMVVLFILFGVLVLPIVLGKILFCMFVASFIAFGMKLLQKATLKAKPVNQETPTPERIPLQEL</sequence>
<proteinExistence type="predicted"/>